<evidence type="ECO:0000256" key="3">
    <source>
        <dbReference type="ARBA" id="ARBA00022553"/>
    </source>
</evidence>
<dbReference type="InterPro" id="IPR036890">
    <property type="entry name" value="HATPase_C_sf"/>
</dbReference>
<protein>
    <recommendedName>
        <fullName evidence="2">histidine kinase</fullName>
        <ecNumber evidence="2">2.7.13.3</ecNumber>
    </recommendedName>
</protein>
<feature type="domain" description="Response regulatory" evidence="8">
    <location>
        <begin position="379"/>
        <end position="496"/>
    </location>
</feature>
<sequence>MGTLLASAFDGMALLGAITGEDGRIVDFRWLMVNEEGGRLLDRSTADLIGMPLLATLPPGSDTRLLARLAAVAETGVAARFEASSGGTVGLLEYSAVPANDGVALTFRRSVRDQACHTLADDHGADRAKATFLALMSHEIRTPLNGVVCALDLLADGASREDRDYFLETARNSGRALAQVVDEILNFTKLEAGPVELRNSRFELADLIATEVERVAPAARAKNLRVSFRIDPDLPKALHGDRQKLARIVRNLLENAVKFTDQGGVSAVVERVGVARDRLTSFVIAVNDTGIGIHPDYRANVFDAFSQEDSSAHRRHGGCGLGLAIASRLAAALGGELTWTSVPCQGSSFRLHLSLPSADAPKPEKDQAAEDQVTGTRPSALLADAGEASKLVTRLMLMRAGYHVRTVTSGADAIEEVRRQPFDVVLLDTTMPDMSGPSVASAIRALGCAPSTMPIVGMTAHADLAEKLLWLEAGSTGVLVKPFQKRDLIDVLAGCMPLAAE</sequence>
<dbReference type="STRING" id="1385369.N825_04615"/>
<keyword evidence="3 5" id="KW-0597">Phosphoprotein</keyword>
<dbReference type="InterPro" id="IPR004358">
    <property type="entry name" value="Sig_transdc_His_kin-like_C"/>
</dbReference>
<dbReference type="SUPFAM" id="SSF47384">
    <property type="entry name" value="Homodimeric domain of signal transducing histidine kinase"/>
    <property type="match status" value="1"/>
</dbReference>
<comment type="catalytic activity">
    <reaction evidence="1">
        <text>ATP + protein L-histidine = ADP + protein N-phospho-L-histidine.</text>
        <dbReference type="EC" id="2.7.13.3"/>
    </reaction>
</comment>
<evidence type="ECO:0000259" key="7">
    <source>
        <dbReference type="PROSITE" id="PS50109"/>
    </source>
</evidence>
<evidence type="ECO:0000256" key="1">
    <source>
        <dbReference type="ARBA" id="ARBA00000085"/>
    </source>
</evidence>
<dbReference type="PANTHER" id="PTHR45339:SF1">
    <property type="entry name" value="HYBRID SIGNAL TRANSDUCTION HISTIDINE KINASE J"/>
    <property type="match status" value="1"/>
</dbReference>
<organism evidence="9 10">
    <name type="scientific">Skermanella stibiiresistens SB22</name>
    <dbReference type="NCBI Taxonomy" id="1385369"/>
    <lineage>
        <taxon>Bacteria</taxon>
        <taxon>Pseudomonadati</taxon>
        <taxon>Pseudomonadota</taxon>
        <taxon>Alphaproteobacteria</taxon>
        <taxon>Rhodospirillales</taxon>
        <taxon>Azospirillaceae</taxon>
        <taxon>Skermanella</taxon>
    </lineage>
</organism>
<dbReference type="InterPro" id="IPR036097">
    <property type="entry name" value="HisK_dim/P_sf"/>
</dbReference>
<dbReference type="Pfam" id="PF00512">
    <property type="entry name" value="HisKA"/>
    <property type="match status" value="1"/>
</dbReference>
<evidence type="ECO:0000313" key="10">
    <source>
        <dbReference type="Proteomes" id="UP000019486"/>
    </source>
</evidence>
<dbReference type="InterPro" id="IPR000014">
    <property type="entry name" value="PAS"/>
</dbReference>
<dbReference type="SMART" id="SM00448">
    <property type="entry name" value="REC"/>
    <property type="match status" value="1"/>
</dbReference>
<dbReference type="InterPro" id="IPR035965">
    <property type="entry name" value="PAS-like_dom_sf"/>
</dbReference>
<evidence type="ECO:0000313" key="9">
    <source>
        <dbReference type="EMBL" id="EWY39909.1"/>
    </source>
</evidence>
<dbReference type="PRINTS" id="PR00344">
    <property type="entry name" value="BCTRLSENSOR"/>
</dbReference>
<evidence type="ECO:0000259" key="8">
    <source>
        <dbReference type="PROSITE" id="PS50110"/>
    </source>
</evidence>
<dbReference type="Gene3D" id="3.30.565.10">
    <property type="entry name" value="Histidine kinase-like ATPase, C-terminal domain"/>
    <property type="match status" value="1"/>
</dbReference>
<evidence type="ECO:0000256" key="6">
    <source>
        <dbReference type="SAM" id="MobiDB-lite"/>
    </source>
</evidence>
<dbReference type="GO" id="GO:0000155">
    <property type="term" value="F:phosphorelay sensor kinase activity"/>
    <property type="evidence" value="ECO:0007669"/>
    <property type="project" value="InterPro"/>
</dbReference>
<feature type="region of interest" description="Disordered" evidence="6">
    <location>
        <begin position="355"/>
        <end position="375"/>
    </location>
</feature>
<dbReference type="RefSeq" id="WP_051512412.1">
    <property type="nucleotide sequence ID" value="NZ_AVFL01000010.1"/>
</dbReference>
<dbReference type="InterPro" id="IPR003661">
    <property type="entry name" value="HisK_dim/P_dom"/>
</dbReference>
<dbReference type="CDD" id="cd17546">
    <property type="entry name" value="REC_hyHK_CKI1_RcsC-like"/>
    <property type="match status" value="1"/>
</dbReference>
<dbReference type="Proteomes" id="UP000019486">
    <property type="component" value="Unassembled WGS sequence"/>
</dbReference>
<reference evidence="9 10" key="1">
    <citation type="submission" date="2013-08" db="EMBL/GenBank/DDBJ databases">
        <title>The genome sequence of Skermanella stibiiresistens.</title>
        <authorList>
            <person name="Zhu W."/>
            <person name="Wang G."/>
        </authorList>
    </citation>
    <scope>NUCLEOTIDE SEQUENCE [LARGE SCALE GENOMIC DNA]</scope>
    <source>
        <strain evidence="9 10">SB22</strain>
    </source>
</reference>
<feature type="modified residue" description="4-aspartylphosphate" evidence="5">
    <location>
        <position position="428"/>
    </location>
</feature>
<dbReference type="CDD" id="cd00130">
    <property type="entry name" value="PAS"/>
    <property type="match status" value="1"/>
</dbReference>
<dbReference type="InterPro" id="IPR005467">
    <property type="entry name" value="His_kinase_dom"/>
</dbReference>
<keyword evidence="10" id="KW-1185">Reference proteome</keyword>
<dbReference type="SUPFAM" id="SSF55785">
    <property type="entry name" value="PYP-like sensor domain (PAS domain)"/>
    <property type="match status" value="1"/>
</dbReference>
<dbReference type="InterPro" id="IPR011006">
    <property type="entry name" value="CheY-like_superfamily"/>
</dbReference>
<dbReference type="EC" id="2.7.13.3" evidence="2"/>
<evidence type="ECO:0000256" key="2">
    <source>
        <dbReference type="ARBA" id="ARBA00012438"/>
    </source>
</evidence>
<accession>W9H1G3</accession>
<dbReference type="OrthoDB" id="9801651at2"/>
<dbReference type="Pfam" id="PF00072">
    <property type="entry name" value="Response_reg"/>
    <property type="match status" value="1"/>
</dbReference>
<dbReference type="SMART" id="SM00388">
    <property type="entry name" value="HisKA"/>
    <property type="match status" value="1"/>
</dbReference>
<dbReference type="CDD" id="cd00082">
    <property type="entry name" value="HisKA"/>
    <property type="match status" value="1"/>
</dbReference>
<dbReference type="SUPFAM" id="SSF55874">
    <property type="entry name" value="ATPase domain of HSP90 chaperone/DNA topoisomerase II/histidine kinase"/>
    <property type="match status" value="1"/>
</dbReference>
<proteinExistence type="predicted"/>
<dbReference type="PROSITE" id="PS50109">
    <property type="entry name" value="HIS_KIN"/>
    <property type="match status" value="1"/>
</dbReference>
<name>W9H1G3_9PROT</name>
<dbReference type="SMART" id="SM00387">
    <property type="entry name" value="HATPase_c"/>
    <property type="match status" value="1"/>
</dbReference>
<dbReference type="SUPFAM" id="SSF52172">
    <property type="entry name" value="CheY-like"/>
    <property type="match status" value="1"/>
</dbReference>
<dbReference type="PROSITE" id="PS50110">
    <property type="entry name" value="RESPONSE_REGULATORY"/>
    <property type="match status" value="1"/>
</dbReference>
<dbReference type="Pfam" id="PF02518">
    <property type="entry name" value="HATPase_c"/>
    <property type="match status" value="1"/>
</dbReference>
<dbReference type="Gene3D" id="1.10.287.130">
    <property type="match status" value="1"/>
</dbReference>
<dbReference type="PANTHER" id="PTHR45339">
    <property type="entry name" value="HYBRID SIGNAL TRANSDUCTION HISTIDINE KINASE J"/>
    <property type="match status" value="1"/>
</dbReference>
<dbReference type="InterPro" id="IPR003594">
    <property type="entry name" value="HATPase_dom"/>
</dbReference>
<evidence type="ECO:0000256" key="5">
    <source>
        <dbReference type="PROSITE-ProRule" id="PRU00169"/>
    </source>
</evidence>
<comment type="caution">
    <text evidence="9">The sequence shown here is derived from an EMBL/GenBank/DDBJ whole genome shotgun (WGS) entry which is preliminary data.</text>
</comment>
<keyword evidence="4" id="KW-0902">Two-component regulatory system</keyword>
<feature type="domain" description="Histidine kinase" evidence="7">
    <location>
        <begin position="135"/>
        <end position="357"/>
    </location>
</feature>
<evidence type="ECO:0000256" key="4">
    <source>
        <dbReference type="ARBA" id="ARBA00023012"/>
    </source>
</evidence>
<dbReference type="InterPro" id="IPR001789">
    <property type="entry name" value="Sig_transdc_resp-reg_receiver"/>
</dbReference>
<dbReference type="AlphaFoldDB" id="W9H1G3"/>
<gene>
    <name evidence="9" type="ORF">N825_04615</name>
</gene>
<dbReference type="EMBL" id="AVFL01000010">
    <property type="protein sequence ID" value="EWY39909.1"/>
    <property type="molecule type" value="Genomic_DNA"/>
</dbReference>
<dbReference type="Gene3D" id="3.30.450.20">
    <property type="entry name" value="PAS domain"/>
    <property type="match status" value="1"/>
</dbReference>
<dbReference type="Gene3D" id="3.40.50.2300">
    <property type="match status" value="1"/>
</dbReference>